<dbReference type="RefSeq" id="WP_173083929.1">
    <property type="nucleotide sequence ID" value="NZ_BLTE01000008.1"/>
</dbReference>
<dbReference type="EMBL" id="BLTE01000008">
    <property type="protein sequence ID" value="GFK94139.1"/>
    <property type="molecule type" value="Genomic_DNA"/>
</dbReference>
<dbReference type="Proteomes" id="UP000494245">
    <property type="component" value="Unassembled WGS sequence"/>
</dbReference>
<reference evidence="1 2" key="2">
    <citation type="submission" date="2020-05" db="EMBL/GenBank/DDBJ databases">
        <title>Draft genome sequence of Desulfovibrio sp. strainFSS-1.</title>
        <authorList>
            <person name="Shimoshige H."/>
            <person name="Kobayashi H."/>
            <person name="Maekawa T."/>
        </authorList>
    </citation>
    <scope>NUCLEOTIDE SEQUENCE [LARGE SCALE GENOMIC DNA]</scope>
    <source>
        <strain evidence="1 2">SIID29052-01</strain>
    </source>
</reference>
<dbReference type="PANTHER" id="PTHR35866:SF1">
    <property type="entry name" value="YKGJ FAMILY CYSTEINE CLUSTER PROTEIN"/>
    <property type="match status" value="1"/>
</dbReference>
<comment type="caution">
    <text evidence="1">The sequence shown here is derived from an EMBL/GenBank/DDBJ whole genome shotgun (WGS) entry which is preliminary data.</text>
</comment>
<dbReference type="AlphaFoldDB" id="A0A6V8LVM0"/>
<organism evidence="1 2">
    <name type="scientific">Fundidesulfovibrio magnetotacticus</name>
    <dbReference type="NCBI Taxonomy" id="2730080"/>
    <lineage>
        <taxon>Bacteria</taxon>
        <taxon>Pseudomonadati</taxon>
        <taxon>Thermodesulfobacteriota</taxon>
        <taxon>Desulfovibrionia</taxon>
        <taxon>Desulfovibrionales</taxon>
        <taxon>Desulfovibrionaceae</taxon>
        <taxon>Fundidesulfovibrio</taxon>
    </lineage>
</organism>
<proteinExistence type="predicted"/>
<evidence type="ECO:0000313" key="2">
    <source>
        <dbReference type="Proteomes" id="UP000494245"/>
    </source>
</evidence>
<dbReference type="PANTHER" id="PTHR35866">
    <property type="entry name" value="PUTATIVE-RELATED"/>
    <property type="match status" value="1"/>
</dbReference>
<evidence type="ECO:0000313" key="1">
    <source>
        <dbReference type="EMBL" id="GFK94139.1"/>
    </source>
</evidence>
<name>A0A6V8LVM0_9BACT</name>
<accession>A0A6V8LVM0</accession>
<dbReference type="InterPro" id="IPR005358">
    <property type="entry name" value="Puta_zinc/iron-chelating_dom"/>
</dbReference>
<protein>
    <submittedName>
        <fullName evidence="1">Uncharacterized protein</fullName>
    </submittedName>
</protein>
<keyword evidence="2" id="KW-1185">Reference proteome</keyword>
<reference evidence="1 2" key="1">
    <citation type="submission" date="2020-04" db="EMBL/GenBank/DDBJ databases">
        <authorList>
            <consortium name="Desulfovibrio sp. FSS-1 genome sequencing consortium"/>
            <person name="Shimoshige H."/>
            <person name="Kobayashi H."/>
            <person name="Maekawa T."/>
        </authorList>
    </citation>
    <scope>NUCLEOTIDE SEQUENCE [LARGE SCALE GENOMIC DNA]</scope>
    <source>
        <strain evidence="1 2">SIID29052-01</strain>
    </source>
</reference>
<dbReference type="Pfam" id="PF03692">
    <property type="entry name" value="CxxCxxCC"/>
    <property type="match status" value="1"/>
</dbReference>
<sequence length="210" mass="22838">MDHAPGALTCRRCGRCCQAGPPALHKDDLELLAAGAITRDRLVTLRAGELARDNVRGGLAPLARELVRLASAETGHACVFHEPDAARCAIHHARPAECRLLFCRDPRTLVDYYSRDRLTRADIVPQEGALAELARFHDKTFPAARIMALARRAAEGSAAANAELSELASAEDRFRRAFLERTGTPGGELDFLFGRALPRLCAPFGVSIPF</sequence>
<gene>
    <name evidence="1" type="ORF">NNJEOMEG_01978</name>
</gene>